<name>A0A934KD26_9BACT</name>
<dbReference type="SUPFAM" id="SSF55874">
    <property type="entry name" value="ATPase domain of HSP90 chaperone/DNA topoisomerase II/histidine kinase"/>
    <property type="match status" value="1"/>
</dbReference>
<protein>
    <recommendedName>
        <fullName evidence="3">histidine kinase</fullName>
        <ecNumber evidence="3">2.7.13.3</ecNumber>
    </recommendedName>
</protein>
<dbReference type="InterPro" id="IPR050428">
    <property type="entry name" value="TCS_sensor_his_kinase"/>
</dbReference>
<evidence type="ECO:0000256" key="4">
    <source>
        <dbReference type="ARBA" id="ARBA00022553"/>
    </source>
</evidence>
<dbReference type="SMART" id="SM00387">
    <property type="entry name" value="HATPase_c"/>
    <property type="match status" value="1"/>
</dbReference>
<dbReference type="SMART" id="SM00388">
    <property type="entry name" value="HisKA"/>
    <property type="match status" value="1"/>
</dbReference>
<evidence type="ECO:0000259" key="12">
    <source>
        <dbReference type="PROSITE" id="PS50109"/>
    </source>
</evidence>
<dbReference type="PRINTS" id="PR00344">
    <property type="entry name" value="BCTRLSENSOR"/>
</dbReference>
<evidence type="ECO:0000256" key="3">
    <source>
        <dbReference type="ARBA" id="ARBA00012438"/>
    </source>
</evidence>
<dbReference type="Proteomes" id="UP000612893">
    <property type="component" value="Unassembled WGS sequence"/>
</dbReference>
<keyword evidence="4" id="KW-0597">Phosphoprotein</keyword>
<dbReference type="AlphaFoldDB" id="A0A934KD26"/>
<dbReference type="PROSITE" id="PS50885">
    <property type="entry name" value="HAMP"/>
    <property type="match status" value="1"/>
</dbReference>
<dbReference type="FunFam" id="1.10.287.130:FF:000001">
    <property type="entry name" value="Two-component sensor histidine kinase"/>
    <property type="match status" value="1"/>
</dbReference>
<comment type="subcellular location">
    <subcellularLocation>
        <location evidence="2">Membrane</location>
    </subcellularLocation>
</comment>
<sequence>MTRSLRGRLLLGLIALVVGGLLVADVATYSALQQFLIGRVDKQLYDARYSAPEYVVQELEHGGQGRPGPPGSALPTGIYVEIRAPDGSSVRQAFPGFGESASARPVLPAQLDAGPDASSPPFTVAGTGGVSQYRVLAETSTRGPTTSDTVILAIPLSDVQSTLDLLLLLEASVGVVVLLALAIFAWFIIGVGLRPLEQMGATAKAIAAGDLSRRVEPATPRTEIGRLGLALNGMLSQIESAFAERTRSEQRLRRFVADASHELRTPLTSIRGYAELLRRGAAQPPRDAALARRRIEEEAIRMSVLVDDLLLLARLDQGRPLEQAPVDLEKIARDACSDAGAVARQRQITLDASGPVLINGDDVRMRQVVANLVSNAIVHTPPESPIDVRVSSGSGRAILTVADHGRGLTDEEAARAFEPFYRADPGRSRDRGGAGLGLSIVAAVVAAHDGAVEVLKTVGGGATFRVELPLLSSSASQPDPAAA</sequence>
<keyword evidence="7 14" id="KW-0418">Kinase</keyword>
<dbReference type="CDD" id="cd06225">
    <property type="entry name" value="HAMP"/>
    <property type="match status" value="1"/>
</dbReference>
<dbReference type="EMBL" id="JAEKNR010000224">
    <property type="protein sequence ID" value="MBJ7600838.1"/>
    <property type="molecule type" value="Genomic_DNA"/>
</dbReference>
<keyword evidence="8 11" id="KW-1133">Transmembrane helix</keyword>
<evidence type="ECO:0000256" key="1">
    <source>
        <dbReference type="ARBA" id="ARBA00000085"/>
    </source>
</evidence>
<evidence type="ECO:0000256" key="8">
    <source>
        <dbReference type="ARBA" id="ARBA00022989"/>
    </source>
</evidence>
<keyword evidence="6 11" id="KW-0812">Transmembrane</keyword>
<dbReference type="PANTHER" id="PTHR45436">
    <property type="entry name" value="SENSOR HISTIDINE KINASE YKOH"/>
    <property type="match status" value="1"/>
</dbReference>
<feature type="transmembrane region" description="Helical" evidence="11">
    <location>
        <begin position="165"/>
        <end position="189"/>
    </location>
</feature>
<evidence type="ECO:0000259" key="13">
    <source>
        <dbReference type="PROSITE" id="PS50885"/>
    </source>
</evidence>
<keyword evidence="9" id="KW-0902">Two-component regulatory system</keyword>
<reference evidence="14" key="1">
    <citation type="submission" date="2020-10" db="EMBL/GenBank/DDBJ databases">
        <title>Ca. Dormibacterota MAGs.</title>
        <authorList>
            <person name="Montgomery K."/>
        </authorList>
    </citation>
    <scope>NUCLEOTIDE SEQUENCE [LARGE SCALE GENOMIC DNA]</scope>
    <source>
        <strain evidence="14">SC8812_S17_10</strain>
    </source>
</reference>
<dbReference type="InterPro" id="IPR003594">
    <property type="entry name" value="HATPase_dom"/>
</dbReference>
<keyword evidence="5" id="KW-0808">Transferase</keyword>
<keyword evidence="10 11" id="KW-0472">Membrane</keyword>
<dbReference type="Pfam" id="PF00672">
    <property type="entry name" value="HAMP"/>
    <property type="match status" value="1"/>
</dbReference>
<gene>
    <name evidence="14" type="ORF">JF922_22565</name>
</gene>
<evidence type="ECO:0000313" key="14">
    <source>
        <dbReference type="EMBL" id="MBJ7600838.1"/>
    </source>
</evidence>
<evidence type="ECO:0000313" key="15">
    <source>
        <dbReference type="Proteomes" id="UP000612893"/>
    </source>
</evidence>
<evidence type="ECO:0000256" key="10">
    <source>
        <dbReference type="ARBA" id="ARBA00023136"/>
    </source>
</evidence>
<dbReference type="PANTHER" id="PTHR45436:SF5">
    <property type="entry name" value="SENSOR HISTIDINE KINASE TRCS"/>
    <property type="match status" value="1"/>
</dbReference>
<dbReference type="Pfam" id="PF02518">
    <property type="entry name" value="HATPase_c"/>
    <property type="match status" value="1"/>
</dbReference>
<dbReference type="GO" id="GO:0004673">
    <property type="term" value="F:protein histidine kinase activity"/>
    <property type="evidence" value="ECO:0007669"/>
    <property type="project" value="UniProtKB-EC"/>
</dbReference>
<dbReference type="Pfam" id="PF00512">
    <property type="entry name" value="HisKA"/>
    <property type="match status" value="1"/>
</dbReference>
<dbReference type="EC" id="2.7.13.3" evidence="3"/>
<comment type="catalytic activity">
    <reaction evidence="1">
        <text>ATP + protein L-histidine = ADP + protein N-phospho-L-histidine.</text>
        <dbReference type="EC" id="2.7.13.3"/>
    </reaction>
</comment>
<dbReference type="CDD" id="cd00082">
    <property type="entry name" value="HisKA"/>
    <property type="match status" value="1"/>
</dbReference>
<dbReference type="InterPro" id="IPR004358">
    <property type="entry name" value="Sig_transdc_His_kin-like_C"/>
</dbReference>
<evidence type="ECO:0000256" key="2">
    <source>
        <dbReference type="ARBA" id="ARBA00004370"/>
    </source>
</evidence>
<feature type="domain" description="HAMP" evidence="13">
    <location>
        <begin position="190"/>
        <end position="243"/>
    </location>
</feature>
<dbReference type="InterPro" id="IPR036890">
    <property type="entry name" value="HATPase_C_sf"/>
</dbReference>
<dbReference type="InterPro" id="IPR005467">
    <property type="entry name" value="His_kinase_dom"/>
</dbReference>
<dbReference type="InterPro" id="IPR003660">
    <property type="entry name" value="HAMP_dom"/>
</dbReference>
<dbReference type="PROSITE" id="PS50109">
    <property type="entry name" value="HIS_KIN"/>
    <property type="match status" value="1"/>
</dbReference>
<dbReference type="InterPro" id="IPR003661">
    <property type="entry name" value="HisK_dim/P_dom"/>
</dbReference>
<dbReference type="SUPFAM" id="SSF47384">
    <property type="entry name" value="Homodimeric domain of signal transducing histidine kinase"/>
    <property type="match status" value="1"/>
</dbReference>
<organism evidence="14 15">
    <name type="scientific">Candidatus Nephthysia bennettiae</name>
    <dbReference type="NCBI Taxonomy" id="3127016"/>
    <lineage>
        <taxon>Bacteria</taxon>
        <taxon>Bacillati</taxon>
        <taxon>Candidatus Dormiibacterota</taxon>
        <taxon>Candidatus Dormibacteria</taxon>
        <taxon>Candidatus Dormibacterales</taxon>
        <taxon>Candidatus Dormibacteraceae</taxon>
        <taxon>Candidatus Nephthysia</taxon>
    </lineage>
</organism>
<evidence type="ECO:0000256" key="11">
    <source>
        <dbReference type="SAM" id="Phobius"/>
    </source>
</evidence>
<dbReference type="FunFam" id="3.30.565.10:FF:000006">
    <property type="entry name" value="Sensor histidine kinase WalK"/>
    <property type="match status" value="1"/>
</dbReference>
<evidence type="ECO:0000256" key="7">
    <source>
        <dbReference type="ARBA" id="ARBA00022777"/>
    </source>
</evidence>
<dbReference type="Gene3D" id="1.10.287.130">
    <property type="match status" value="1"/>
</dbReference>
<dbReference type="GO" id="GO:0000160">
    <property type="term" value="P:phosphorelay signal transduction system"/>
    <property type="evidence" value="ECO:0007669"/>
    <property type="project" value="UniProtKB-KW"/>
</dbReference>
<comment type="caution">
    <text evidence="14">The sequence shown here is derived from an EMBL/GenBank/DDBJ whole genome shotgun (WGS) entry which is preliminary data.</text>
</comment>
<evidence type="ECO:0000256" key="6">
    <source>
        <dbReference type="ARBA" id="ARBA00022692"/>
    </source>
</evidence>
<evidence type="ECO:0000256" key="9">
    <source>
        <dbReference type="ARBA" id="ARBA00023012"/>
    </source>
</evidence>
<dbReference type="SMART" id="SM00304">
    <property type="entry name" value="HAMP"/>
    <property type="match status" value="1"/>
</dbReference>
<dbReference type="Gene3D" id="3.30.565.10">
    <property type="entry name" value="Histidine kinase-like ATPase, C-terminal domain"/>
    <property type="match status" value="1"/>
</dbReference>
<dbReference type="InterPro" id="IPR036097">
    <property type="entry name" value="HisK_dim/P_sf"/>
</dbReference>
<evidence type="ECO:0000256" key="5">
    <source>
        <dbReference type="ARBA" id="ARBA00022679"/>
    </source>
</evidence>
<dbReference type="RefSeq" id="WP_338204816.1">
    <property type="nucleotide sequence ID" value="NZ_JAEKNR010000224.1"/>
</dbReference>
<accession>A0A934KD26</accession>
<proteinExistence type="predicted"/>
<keyword evidence="15" id="KW-1185">Reference proteome</keyword>
<dbReference type="SUPFAM" id="SSF158472">
    <property type="entry name" value="HAMP domain-like"/>
    <property type="match status" value="1"/>
</dbReference>
<dbReference type="Gene3D" id="6.10.340.10">
    <property type="match status" value="1"/>
</dbReference>
<dbReference type="GO" id="GO:0016020">
    <property type="term" value="C:membrane"/>
    <property type="evidence" value="ECO:0007669"/>
    <property type="project" value="UniProtKB-SubCell"/>
</dbReference>
<feature type="domain" description="Histidine kinase" evidence="12">
    <location>
        <begin position="258"/>
        <end position="472"/>
    </location>
</feature>